<feature type="region of interest" description="Disordered" evidence="1">
    <location>
        <begin position="1"/>
        <end position="28"/>
    </location>
</feature>
<feature type="compositionally biased region" description="Basic and acidic residues" evidence="1">
    <location>
        <begin position="78"/>
        <end position="88"/>
    </location>
</feature>
<comment type="caution">
    <text evidence="2">The sequence shown here is derived from an EMBL/GenBank/DDBJ whole genome shotgun (WGS) entry which is preliminary data.</text>
</comment>
<evidence type="ECO:0000256" key="1">
    <source>
        <dbReference type="SAM" id="MobiDB-lite"/>
    </source>
</evidence>
<feature type="compositionally biased region" description="Basic and acidic residues" evidence="1">
    <location>
        <begin position="1"/>
        <end position="12"/>
    </location>
</feature>
<name>A0A328E0U4_9ASTE</name>
<keyword evidence="3" id="KW-1185">Reference proteome</keyword>
<dbReference type="Proteomes" id="UP000249390">
    <property type="component" value="Unassembled WGS sequence"/>
</dbReference>
<sequence length="155" mass="17325">MAREESGDDRGRSTSAAMMASLKEDGPEECLSSWNVPLLATQLRANAATGSHASYPFLDAGVTTITFSTSEPARSRVTRREEEVESQSRDPVQSRLGDSANRVQQVEAKLERLERRVEEKNEKDKRPLADSPFTARVHLTPFPRKAKFTDDGVYR</sequence>
<evidence type="ECO:0000313" key="3">
    <source>
        <dbReference type="Proteomes" id="UP000249390"/>
    </source>
</evidence>
<evidence type="ECO:0000313" key="2">
    <source>
        <dbReference type="EMBL" id="RAL51605.1"/>
    </source>
</evidence>
<gene>
    <name evidence="2" type="ORF">DM860_011107</name>
</gene>
<proteinExistence type="predicted"/>
<feature type="compositionally biased region" description="Basic and acidic residues" evidence="1">
    <location>
        <begin position="108"/>
        <end position="128"/>
    </location>
</feature>
<feature type="region of interest" description="Disordered" evidence="1">
    <location>
        <begin position="70"/>
        <end position="155"/>
    </location>
</feature>
<protein>
    <submittedName>
        <fullName evidence="2">Uncharacterized protein</fullName>
    </submittedName>
</protein>
<accession>A0A328E0U4</accession>
<dbReference type="AlphaFoldDB" id="A0A328E0U4"/>
<organism evidence="2 3">
    <name type="scientific">Cuscuta australis</name>
    <dbReference type="NCBI Taxonomy" id="267555"/>
    <lineage>
        <taxon>Eukaryota</taxon>
        <taxon>Viridiplantae</taxon>
        <taxon>Streptophyta</taxon>
        <taxon>Embryophyta</taxon>
        <taxon>Tracheophyta</taxon>
        <taxon>Spermatophyta</taxon>
        <taxon>Magnoliopsida</taxon>
        <taxon>eudicotyledons</taxon>
        <taxon>Gunneridae</taxon>
        <taxon>Pentapetalae</taxon>
        <taxon>asterids</taxon>
        <taxon>lamiids</taxon>
        <taxon>Solanales</taxon>
        <taxon>Convolvulaceae</taxon>
        <taxon>Cuscuteae</taxon>
        <taxon>Cuscuta</taxon>
        <taxon>Cuscuta subgen. Grammica</taxon>
        <taxon>Cuscuta sect. Cleistogrammica</taxon>
    </lineage>
</organism>
<dbReference type="EMBL" id="NQVE01000050">
    <property type="protein sequence ID" value="RAL51605.1"/>
    <property type="molecule type" value="Genomic_DNA"/>
</dbReference>
<reference evidence="2 3" key="1">
    <citation type="submission" date="2018-06" db="EMBL/GenBank/DDBJ databases">
        <title>The Genome of Cuscuta australis (Dodder) Provides Insight into the Evolution of Plant Parasitism.</title>
        <authorList>
            <person name="Liu H."/>
        </authorList>
    </citation>
    <scope>NUCLEOTIDE SEQUENCE [LARGE SCALE GENOMIC DNA]</scope>
    <source>
        <strain evidence="3">cv. Yunnan</strain>
        <tissue evidence="2">Vines</tissue>
    </source>
</reference>